<accession>A0ABQ9HBR2</accession>
<dbReference type="InterPro" id="IPR039537">
    <property type="entry name" value="Retrotran_Ty1/copia-like"/>
</dbReference>
<keyword evidence="8" id="KW-0548">Nucleotidyltransferase</keyword>
<evidence type="ECO:0000256" key="1">
    <source>
        <dbReference type="ARBA" id="ARBA00022722"/>
    </source>
</evidence>
<keyword evidence="10" id="KW-0511">Multifunctional enzyme</keyword>
<keyword evidence="4" id="KW-0378">Hydrolase</keyword>
<feature type="compositionally biased region" description="Basic and acidic residues" evidence="11">
    <location>
        <begin position="348"/>
        <end position="372"/>
    </location>
</feature>
<evidence type="ECO:0000259" key="12">
    <source>
        <dbReference type="PROSITE" id="PS50994"/>
    </source>
</evidence>
<evidence type="ECO:0000256" key="2">
    <source>
        <dbReference type="ARBA" id="ARBA00022723"/>
    </source>
</evidence>
<evidence type="ECO:0000256" key="6">
    <source>
        <dbReference type="ARBA" id="ARBA00022908"/>
    </source>
</evidence>
<dbReference type="EMBL" id="JARBHB010000006">
    <property type="protein sequence ID" value="KAJ8881760.1"/>
    <property type="molecule type" value="Genomic_DNA"/>
</dbReference>
<dbReference type="InterPro" id="IPR001584">
    <property type="entry name" value="Integrase_cat-core"/>
</dbReference>
<organism evidence="13 14">
    <name type="scientific">Dryococelus australis</name>
    <dbReference type="NCBI Taxonomy" id="614101"/>
    <lineage>
        <taxon>Eukaryota</taxon>
        <taxon>Metazoa</taxon>
        <taxon>Ecdysozoa</taxon>
        <taxon>Arthropoda</taxon>
        <taxon>Hexapoda</taxon>
        <taxon>Insecta</taxon>
        <taxon>Pterygota</taxon>
        <taxon>Neoptera</taxon>
        <taxon>Polyneoptera</taxon>
        <taxon>Phasmatodea</taxon>
        <taxon>Verophasmatodea</taxon>
        <taxon>Anareolatae</taxon>
        <taxon>Phasmatidae</taxon>
        <taxon>Eurycanthinae</taxon>
        <taxon>Dryococelus</taxon>
    </lineage>
</organism>
<dbReference type="Pfam" id="PF14223">
    <property type="entry name" value="Retrotran_gag_2"/>
    <property type="match status" value="1"/>
</dbReference>
<reference evidence="13 14" key="1">
    <citation type="submission" date="2023-02" db="EMBL/GenBank/DDBJ databases">
        <title>LHISI_Scaffold_Assembly.</title>
        <authorList>
            <person name="Stuart O.P."/>
            <person name="Cleave R."/>
            <person name="Magrath M.J.L."/>
            <person name="Mikheyev A.S."/>
        </authorList>
    </citation>
    <scope>NUCLEOTIDE SEQUENCE [LARGE SCALE GENOMIC DNA]</scope>
    <source>
        <strain evidence="13">Daus_M_001</strain>
        <tissue evidence="13">Leg muscle</tissue>
    </source>
</reference>
<dbReference type="InterPro" id="IPR012337">
    <property type="entry name" value="RNaseH-like_sf"/>
</dbReference>
<dbReference type="PROSITE" id="PS50994">
    <property type="entry name" value="INTEGRASE"/>
    <property type="match status" value="1"/>
</dbReference>
<protein>
    <recommendedName>
        <fullName evidence="12">Integrase catalytic domain-containing protein</fullName>
    </recommendedName>
</protein>
<evidence type="ECO:0000256" key="11">
    <source>
        <dbReference type="SAM" id="MobiDB-lite"/>
    </source>
</evidence>
<feature type="region of interest" description="Disordered" evidence="11">
    <location>
        <begin position="338"/>
        <end position="389"/>
    </location>
</feature>
<keyword evidence="3" id="KW-0255">Endonuclease</keyword>
<dbReference type="Gene3D" id="3.30.420.10">
    <property type="entry name" value="Ribonuclease H-like superfamily/Ribonuclease H"/>
    <property type="match status" value="1"/>
</dbReference>
<keyword evidence="7" id="KW-0695">RNA-directed DNA polymerase</keyword>
<keyword evidence="14" id="KW-1185">Reference proteome</keyword>
<keyword evidence="8" id="KW-0239">DNA-directed DNA polymerase</keyword>
<evidence type="ECO:0000313" key="14">
    <source>
        <dbReference type="Proteomes" id="UP001159363"/>
    </source>
</evidence>
<evidence type="ECO:0000256" key="4">
    <source>
        <dbReference type="ARBA" id="ARBA00022801"/>
    </source>
</evidence>
<dbReference type="Pfam" id="PF07727">
    <property type="entry name" value="RVT_2"/>
    <property type="match status" value="1"/>
</dbReference>
<feature type="domain" description="Integrase catalytic" evidence="12">
    <location>
        <begin position="178"/>
        <end position="363"/>
    </location>
</feature>
<sequence>MKCSGKKPLVLNRNKMVSCSSESVLLILSDNRYRGRQREKKEFLKKDAKAKSVIVQCLPDKYLDLVKDARRAKDMFKSVEEMFERKTVLSKLYLKKKLLALKFKPKERVEEHSLRSDGLVCNLENAGAKMDDTDKICCLLLTMGDNFSTVITAVEIMKQVLNLLFSEDKCPQCLEGNAKRLPFKKNEKSTQSIGELFHSDISVPVKTATKEDKRYFQVIVDNFSHFVTVYLLKTKSEAEENLMNFIKMVKTQHGVKSKRIRLYNGGEFSSNPFKKLCADKGIIIEYTTPYTLQQNSKAERMNLMLMNKVGTKFAETDLPRTLWGEAVRASAYELNRSPTSINIEEENEHVNGKDSTEVKTDTDENKTKEVNKHGTPQQSSEESDETIKKPSHLQEYELYIVYCLCAGEPQDYEDAIKLGNEWEEAIENKKYGLKKARLVAKGFQEDPANDVYAPVARLPTICLLTSIAVSRKWEIQQLDVHTAFRNGYLDDDIYIKTPDGVKNKPGVLKLKRSLYGLCSAPRKWNERFYNFMGTHGMKVSTSDFCLCIGKNVWLIIWVDVTLIIGEKTQV</sequence>
<keyword evidence="9" id="KW-0233">DNA recombination</keyword>
<evidence type="ECO:0000256" key="7">
    <source>
        <dbReference type="ARBA" id="ARBA00022918"/>
    </source>
</evidence>
<keyword evidence="6" id="KW-0229">DNA integration</keyword>
<keyword evidence="5" id="KW-0460">Magnesium</keyword>
<dbReference type="PANTHER" id="PTHR42648:SF11">
    <property type="entry name" value="TRANSPOSON TY4-P GAG-POL POLYPROTEIN"/>
    <property type="match status" value="1"/>
</dbReference>
<name>A0ABQ9HBR2_9NEOP</name>
<keyword evidence="2" id="KW-0479">Metal-binding</keyword>
<dbReference type="InterPro" id="IPR036397">
    <property type="entry name" value="RNaseH_sf"/>
</dbReference>
<keyword evidence="1" id="KW-0540">Nuclease</keyword>
<dbReference type="Pfam" id="PF00665">
    <property type="entry name" value="rve"/>
    <property type="match status" value="1"/>
</dbReference>
<proteinExistence type="predicted"/>
<dbReference type="PANTHER" id="PTHR42648">
    <property type="entry name" value="TRANSPOSASE, PUTATIVE-RELATED"/>
    <property type="match status" value="1"/>
</dbReference>
<comment type="caution">
    <text evidence="13">The sequence shown here is derived from an EMBL/GenBank/DDBJ whole genome shotgun (WGS) entry which is preliminary data.</text>
</comment>
<evidence type="ECO:0000256" key="5">
    <source>
        <dbReference type="ARBA" id="ARBA00022842"/>
    </source>
</evidence>
<gene>
    <name evidence="13" type="ORF">PR048_018246</name>
</gene>
<keyword evidence="8" id="KW-0808">Transferase</keyword>
<evidence type="ECO:0000256" key="10">
    <source>
        <dbReference type="ARBA" id="ARBA00023268"/>
    </source>
</evidence>
<evidence type="ECO:0000256" key="8">
    <source>
        <dbReference type="ARBA" id="ARBA00022932"/>
    </source>
</evidence>
<evidence type="ECO:0000256" key="3">
    <source>
        <dbReference type="ARBA" id="ARBA00022759"/>
    </source>
</evidence>
<dbReference type="Proteomes" id="UP001159363">
    <property type="component" value="Chromosome 5"/>
</dbReference>
<dbReference type="InterPro" id="IPR013103">
    <property type="entry name" value="RVT_2"/>
</dbReference>
<evidence type="ECO:0000313" key="13">
    <source>
        <dbReference type="EMBL" id="KAJ8881760.1"/>
    </source>
</evidence>
<evidence type="ECO:0000256" key="9">
    <source>
        <dbReference type="ARBA" id="ARBA00023172"/>
    </source>
</evidence>
<dbReference type="SUPFAM" id="SSF53098">
    <property type="entry name" value="Ribonuclease H-like"/>
    <property type="match status" value="1"/>
</dbReference>